<reference evidence="2 3" key="1">
    <citation type="submission" date="2018-03" db="EMBL/GenBank/DDBJ databases">
        <title>Draft Genome Sequences of the Obligatory Marine Myxobacteria Enhygromyxa salina SWB005.</title>
        <authorList>
            <person name="Poehlein A."/>
            <person name="Moghaddam J.A."/>
            <person name="Harms H."/>
            <person name="Alanjari M."/>
            <person name="Koenig G.M."/>
            <person name="Daniel R."/>
            <person name="Schaeberle T.F."/>
        </authorList>
    </citation>
    <scope>NUCLEOTIDE SEQUENCE [LARGE SCALE GENOMIC DNA]</scope>
    <source>
        <strain evidence="2 3">SWB005</strain>
    </source>
</reference>
<dbReference type="EMBL" id="PVNK01000119">
    <property type="protein sequence ID" value="PRQ02431.1"/>
    <property type="molecule type" value="Genomic_DNA"/>
</dbReference>
<feature type="signal peptide" evidence="1">
    <location>
        <begin position="1"/>
        <end position="22"/>
    </location>
</feature>
<name>A0A2S9YBP3_9BACT</name>
<proteinExistence type="predicted"/>
<evidence type="ECO:0000313" key="3">
    <source>
        <dbReference type="Proteomes" id="UP000237968"/>
    </source>
</evidence>
<evidence type="ECO:0000313" key="2">
    <source>
        <dbReference type="EMBL" id="PRQ02431.1"/>
    </source>
</evidence>
<feature type="chain" id="PRO_5015597175" description="Lipoprotein" evidence="1">
    <location>
        <begin position="23"/>
        <end position="202"/>
    </location>
</feature>
<keyword evidence="3" id="KW-1185">Reference proteome</keyword>
<evidence type="ECO:0008006" key="4">
    <source>
        <dbReference type="Google" id="ProtNLM"/>
    </source>
</evidence>
<gene>
    <name evidence="2" type="ORF">ENSA5_23580</name>
</gene>
<dbReference type="OrthoDB" id="5513218at2"/>
<keyword evidence="1" id="KW-0732">Signal</keyword>
<comment type="caution">
    <text evidence="2">The sequence shown here is derived from an EMBL/GenBank/DDBJ whole genome shotgun (WGS) entry which is preliminary data.</text>
</comment>
<dbReference type="Proteomes" id="UP000237968">
    <property type="component" value="Unassembled WGS sequence"/>
</dbReference>
<evidence type="ECO:0000256" key="1">
    <source>
        <dbReference type="SAM" id="SignalP"/>
    </source>
</evidence>
<protein>
    <recommendedName>
        <fullName evidence="4">Lipoprotein</fullName>
    </recommendedName>
</protein>
<dbReference type="RefSeq" id="WP_146155602.1">
    <property type="nucleotide sequence ID" value="NZ_PVNK01000119.1"/>
</dbReference>
<sequence length="202" mass="22453">MNTSKRSTAWCALLLGALPLLANGCDTEEALLPSDYVEAEADNDVNDDVDEDLDDGFRTWTGYVSEENPPLICSNRYAARGFDCSGSYCDNVSMDCRYLSATIGESSWIPYFSEEGSATADEGHCWGSNQWMTGVVCSGSYCDNLSLRCTAFPGTSAGDCHWSSWYSEEQSPFYAPFGYYIKGLECDGNYCDNKRYRYCKQT</sequence>
<accession>A0A2S9YBP3</accession>
<dbReference type="AlphaFoldDB" id="A0A2S9YBP3"/>
<organism evidence="2 3">
    <name type="scientific">Enhygromyxa salina</name>
    <dbReference type="NCBI Taxonomy" id="215803"/>
    <lineage>
        <taxon>Bacteria</taxon>
        <taxon>Pseudomonadati</taxon>
        <taxon>Myxococcota</taxon>
        <taxon>Polyangia</taxon>
        <taxon>Nannocystales</taxon>
        <taxon>Nannocystaceae</taxon>
        <taxon>Enhygromyxa</taxon>
    </lineage>
</organism>